<proteinExistence type="predicted"/>
<gene>
    <name evidence="2" type="ORF">C4D60_Mb04t17800</name>
</gene>
<feature type="compositionally biased region" description="Basic and acidic residues" evidence="1">
    <location>
        <begin position="21"/>
        <end position="33"/>
    </location>
</feature>
<reference evidence="2 3" key="1">
    <citation type="journal article" date="2019" name="Nat. Plants">
        <title>Genome sequencing of Musa balbisiana reveals subgenome evolution and function divergence in polyploid bananas.</title>
        <authorList>
            <person name="Yao X."/>
        </authorList>
    </citation>
    <scope>NUCLEOTIDE SEQUENCE [LARGE SCALE GENOMIC DNA]</scope>
    <source>
        <strain evidence="3">cv. DH-PKW</strain>
        <tissue evidence="2">Leaves</tissue>
    </source>
</reference>
<dbReference type="AlphaFoldDB" id="A0A4S8KCS8"/>
<accession>A0A4S8KCS8</accession>
<comment type="caution">
    <text evidence="2">The sequence shown here is derived from an EMBL/GenBank/DDBJ whole genome shotgun (WGS) entry which is preliminary data.</text>
</comment>
<keyword evidence="3" id="KW-1185">Reference proteome</keyword>
<sequence>MTKSATDERRVRRVQRSARHPIQDKSGGKDSTHVPKYLNDSCTRQFQIKTFISYLLRRLERIRSCNRDGPSCKRQELCALEGRILQSFCEIIQSSRKFLVQNLHIII</sequence>
<dbReference type="Proteomes" id="UP000317650">
    <property type="component" value="Chromosome 4"/>
</dbReference>
<name>A0A4S8KCS8_MUSBA</name>
<evidence type="ECO:0000313" key="3">
    <source>
        <dbReference type="Proteomes" id="UP000317650"/>
    </source>
</evidence>
<feature type="compositionally biased region" description="Basic and acidic residues" evidence="1">
    <location>
        <begin position="1"/>
        <end position="10"/>
    </location>
</feature>
<organism evidence="2 3">
    <name type="scientific">Musa balbisiana</name>
    <name type="common">Banana</name>
    <dbReference type="NCBI Taxonomy" id="52838"/>
    <lineage>
        <taxon>Eukaryota</taxon>
        <taxon>Viridiplantae</taxon>
        <taxon>Streptophyta</taxon>
        <taxon>Embryophyta</taxon>
        <taxon>Tracheophyta</taxon>
        <taxon>Spermatophyta</taxon>
        <taxon>Magnoliopsida</taxon>
        <taxon>Liliopsida</taxon>
        <taxon>Zingiberales</taxon>
        <taxon>Musaceae</taxon>
        <taxon>Musa</taxon>
    </lineage>
</organism>
<dbReference type="EMBL" id="PYDT01000001">
    <property type="protein sequence ID" value="THU72966.1"/>
    <property type="molecule type" value="Genomic_DNA"/>
</dbReference>
<evidence type="ECO:0000256" key="1">
    <source>
        <dbReference type="SAM" id="MobiDB-lite"/>
    </source>
</evidence>
<protein>
    <submittedName>
        <fullName evidence="2">Uncharacterized protein</fullName>
    </submittedName>
</protein>
<feature type="region of interest" description="Disordered" evidence="1">
    <location>
        <begin position="1"/>
        <end position="33"/>
    </location>
</feature>
<evidence type="ECO:0000313" key="2">
    <source>
        <dbReference type="EMBL" id="THU72966.1"/>
    </source>
</evidence>